<dbReference type="InterPro" id="IPR050833">
    <property type="entry name" value="Poly_Biosynth_Transport"/>
</dbReference>
<feature type="transmembrane region" description="Helical" evidence="6">
    <location>
        <begin position="373"/>
        <end position="392"/>
    </location>
</feature>
<protein>
    <recommendedName>
        <fullName evidence="9">Polysaccharide biosynthesis protein</fullName>
    </recommendedName>
</protein>
<feature type="transmembrane region" description="Helical" evidence="6">
    <location>
        <begin position="117"/>
        <end position="141"/>
    </location>
</feature>
<dbReference type="RefSeq" id="WP_247955534.1">
    <property type="nucleotide sequence ID" value="NZ_CP078077.1"/>
</dbReference>
<dbReference type="PANTHER" id="PTHR30250:SF11">
    <property type="entry name" value="O-ANTIGEN TRANSPORTER-RELATED"/>
    <property type="match status" value="1"/>
</dbReference>
<evidence type="ECO:0000256" key="2">
    <source>
        <dbReference type="ARBA" id="ARBA00022475"/>
    </source>
</evidence>
<evidence type="ECO:0000313" key="8">
    <source>
        <dbReference type="Proteomes" id="UP000831963"/>
    </source>
</evidence>
<gene>
    <name evidence="7" type="ORF">KV396_09300</name>
</gene>
<proteinExistence type="predicted"/>
<dbReference type="EMBL" id="CP078077">
    <property type="protein sequence ID" value="UPL14664.1"/>
    <property type="molecule type" value="Genomic_DNA"/>
</dbReference>
<feature type="transmembrane region" description="Helical" evidence="6">
    <location>
        <begin position="309"/>
        <end position="330"/>
    </location>
</feature>
<reference evidence="7 8" key="1">
    <citation type="submission" date="2021-06" db="EMBL/GenBank/DDBJ databases">
        <title>Genome-based taxonomic framework of Microbacterium strains isolated from marine environment, the description of four new species and reclassification of four preexisting species.</title>
        <authorList>
            <person name="Lee S.D."/>
            <person name="Kim S.-M."/>
            <person name="Byeon Y.-S."/>
            <person name="Yang H.L."/>
            <person name="Kim I.S."/>
        </authorList>
    </citation>
    <scope>NUCLEOTIDE SEQUENCE [LARGE SCALE GENOMIC DNA]</scope>
    <source>
        <strain evidence="7 8">SSW1-36</strain>
    </source>
</reference>
<evidence type="ECO:0008006" key="9">
    <source>
        <dbReference type="Google" id="ProtNLM"/>
    </source>
</evidence>
<evidence type="ECO:0000256" key="5">
    <source>
        <dbReference type="ARBA" id="ARBA00023136"/>
    </source>
</evidence>
<feature type="transmembrane region" description="Helical" evidence="6">
    <location>
        <begin position="266"/>
        <end position="288"/>
    </location>
</feature>
<feature type="transmembrane region" description="Helical" evidence="6">
    <location>
        <begin position="225"/>
        <end position="246"/>
    </location>
</feature>
<feature type="transmembrane region" description="Helical" evidence="6">
    <location>
        <begin position="87"/>
        <end position="111"/>
    </location>
</feature>
<accession>A0ABY4IPU6</accession>
<feature type="transmembrane region" description="Helical" evidence="6">
    <location>
        <begin position="342"/>
        <end position="361"/>
    </location>
</feature>
<keyword evidence="5 6" id="KW-0472">Membrane</keyword>
<keyword evidence="4 6" id="KW-1133">Transmembrane helix</keyword>
<sequence length="444" mass="48013">MNSLLALGARALTMVVSLVCGVITTRMILGETDIQHYALYSLLITIPSLLTFTDLGSGAVLVNAVATSDDIRTDRRLRLQVTSVGRILLMFATGLMLINTALLVTGGWRALFGDAGAIPGAALAAFLCITLFSLSITLGVWFRILLGQRRNHLVILVQGLISPVTLGGVWLMLHLGGRDFDSYLAIASYGASLLSAIIGFLLVTRSTRPLIPDALRMLFRWRSIPGVRVMDVGWPMLAQMITYPIAVGSQRYVLAQFGTPTDVAEYGVTGQVFFALNGLVMAAGVALWPQFARLRHRGELKRGPYLLSLLFVGAVAAATAFVWLIAPWLFEFITQGELEVRTSTILAFGAMIMLTAAVYPLGMFIMDKPGIRFQVIPTLAMAAVSIVLSLVLTPVLGIVGPLLGVSFALIVCQVIPYAIYIHRHRDRLLKSEPDTVAETAVDAV</sequence>
<evidence type="ECO:0000256" key="3">
    <source>
        <dbReference type="ARBA" id="ARBA00022692"/>
    </source>
</evidence>
<keyword evidence="8" id="KW-1185">Reference proteome</keyword>
<evidence type="ECO:0000256" key="4">
    <source>
        <dbReference type="ARBA" id="ARBA00022989"/>
    </source>
</evidence>
<feature type="transmembrane region" description="Helical" evidence="6">
    <location>
        <begin position="37"/>
        <end position="66"/>
    </location>
</feature>
<dbReference type="PANTHER" id="PTHR30250">
    <property type="entry name" value="PST FAMILY PREDICTED COLANIC ACID TRANSPORTER"/>
    <property type="match status" value="1"/>
</dbReference>
<feature type="transmembrane region" description="Helical" evidence="6">
    <location>
        <begin position="153"/>
        <end position="173"/>
    </location>
</feature>
<organism evidence="7 8">
    <name type="scientific">Microbacterium galbinum</name>
    <dbReference type="NCBI Taxonomy" id="2851646"/>
    <lineage>
        <taxon>Bacteria</taxon>
        <taxon>Bacillati</taxon>
        <taxon>Actinomycetota</taxon>
        <taxon>Actinomycetes</taxon>
        <taxon>Micrococcales</taxon>
        <taxon>Microbacteriaceae</taxon>
        <taxon>Microbacterium</taxon>
    </lineage>
</organism>
<dbReference type="Proteomes" id="UP000831963">
    <property type="component" value="Chromosome"/>
</dbReference>
<keyword evidence="2" id="KW-1003">Cell membrane</keyword>
<feature type="transmembrane region" description="Helical" evidence="6">
    <location>
        <begin position="185"/>
        <end position="204"/>
    </location>
</feature>
<comment type="subcellular location">
    <subcellularLocation>
        <location evidence="1">Cell membrane</location>
        <topology evidence="1">Multi-pass membrane protein</topology>
    </subcellularLocation>
</comment>
<evidence type="ECO:0000256" key="1">
    <source>
        <dbReference type="ARBA" id="ARBA00004651"/>
    </source>
</evidence>
<feature type="transmembrane region" description="Helical" evidence="6">
    <location>
        <begin position="398"/>
        <end position="420"/>
    </location>
</feature>
<evidence type="ECO:0000313" key="7">
    <source>
        <dbReference type="EMBL" id="UPL14664.1"/>
    </source>
</evidence>
<name>A0ABY4IPU6_9MICO</name>
<evidence type="ECO:0000256" key="6">
    <source>
        <dbReference type="SAM" id="Phobius"/>
    </source>
</evidence>
<keyword evidence="3 6" id="KW-0812">Transmembrane</keyword>